<keyword evidence="2" id="KW-0285">Flavoprotein</keyword>
<dbReference type="InterPro" id="IPR036188">
    <property type="entry name" value="FAD/NAD-bd_sf"/>
</dbReference>
<dbReference type="Proteomes" id="UP000215137">
    <property type="component" value="Chromosome"/>
</dbReference>
<sequence length="497" mass="55800">MNNQVLIVGAGPTGLALALGLTKQNIPCKIIDKNKGPGEESRAMVVQARILEFYEQLGIADNVIDRGIKIKHLQFFKNVKRKAKLNVENMGEGQSPFPYILSLPQDEHEKLLIELLAEHGVEVEWQTKLESFTDGENEVCTLLNKEGQKSDEVFQYVCGCDGSHSTVRKALGFDFIGGSYEQLFYVADVYCESNETNGFQMRLFDEGFCIIFPIRTTGSFRLIGIVPELLQEKDGLQFSDIAPYLQEKLSIVITKVNWFSTYKVHHRMSEHFRKGRIFIAGDAGHVHSPAGGQGMNTGIGDAINLSWKLGAVIDGRMDSSVLDSYEEERMAFARTLVSTTDRLFSIMVGKGRWNQMIRSIVLPTLIPKLTKFTTVRNMLFKVVSQIRIHYRDSMLSTGEIGKVAAGDRLPWVAFTTGTNYDLLQSFNWQIHVYGDVIFNTKSVDIPITFFPYSKIVEKAGIKEGTILLIRPDGHVAVACEEGVDAINAYVKKWHVRI</sequence>
<keyword evidence="5" id="KW-0503">Monooxygenase</keyword>
<dbReference type="InterPro" id="IPR002938">
    <property type="entry name" value="FAD-bd"/>
</dbReference>
<keyword evidence="3" id="KW-0274">FAD</keyword>
<dbReference type="EMBL" id="CP022983">
    <property type="protein sequence ID" value="ASV66931.1"/>
    <property type="molecule type" value="Genomic_DNA"/>
</dbReference>
<reference evidence="5 6" key="1">
    <citation type="submission" date="2017-08" db="EMBL/GenBank/DDBJ databases">
        <title>Complete Genome Sequence of Bacillus kochii Oregon-R-modENCODE STRAIN BDGP4, isolated from Drosophila melanogaster gut.</title>
        <authorList>
            <person name="Wan K.H."/>
            <person name="Yu C."/>
            <person name="Park S."/>
            <person name="Hammonds A.S."/>
            <person name="Booth B.W."/>
            <person name="Celniker S.E."/>
        </authorList>
    </citation>
    <scope>NUCLEOTIDE SEQUENCE [LARGE SCALE GENOMIC DNA]</scope>
    <source>
        <strain evidence="5 6">BDGP4</strain>
    </source>
</reference>
<gene>
    <name evidence="5" type="ORF">CKF48_06075</name>
</gene>
<protein>
    <submittedName>
        <fullName evidence="5">Monooxygenase</fullName>
    </submittedName>
</protein>
<evidence type="ECO:0000313" key="6">
    <source>
        <dbReference type="Proteomes" id="UP000215137"/>
    </source>
</evidence>
<dbReference type="Gene3D" id="3.30.70.2450">
    <property type="match status" value="1"/>
</dbReference>
<dbReference type="PANTHER" id="PTHR43004:SF19">
    <property type="entry name" value="BINDING MONOOXYGENASE, PUTATIVE (JCVI)-RELATED"/>
    <property type="match status" value="1"/>
</dbReference>
<keyword evidence="5" id="KW-0560">Oxidoreductase</keyword>
<dbReference type="GO" id="GO:0071949">
    <property type="term" value="F:FAD binding"/>
    <property type="evidence" value="ECO:0007669"/>
    <property type="project" value="InterPro"/>
</dbReference>
<dbReference type="KEGG" id="bko:CKF48_06075"/>
<dbReference type="GO" id="GO:0016709">
    <property type="term" value="F:oxidoreductase activity, acting on paired donors, with incorporation or reduction of molecular oxygen, NAD(P)H as one donor, and incorporation of one atom of oxygen"/>
    <property type="evidence" value="ECO:0007669"/>
    <property type="project" value="UniProtKB-ARBA"/>
</dbReference>
<dbReference type="Pfam" id="PF01494">
    <property type="entry name" value="FAD_binding_3"/>
    <property type="match status" value="1"/>
</dbReference>
<keyword evidence="6" id="KW-1185">Reference proteome</keyword>
<evidence type="ECO:0000313" key="5">
    <source>
        <dbReference type="EMBL" id="ASV66931.1"/>
    </source>
</evidence>
<evidence type="ECO:0000256" key="2">
    <source>
        <dbReference type="ARBA" id="ARBA00022630"/>
    </source>
</evidence>
<dbReference type="InterPro" id="IPR050641">
    <property type="entry name" value="RIFMO-like"/>
</dbReference>
<dbReference type="Gene3D" id="3.50.50.60">
    <property type="entry name" value="FAD/NAD(P)-binding domain"/>
    <property type="match status" value="1"/>
</dbReference>
<dbReference type="AlphaFoldDB" id="A0A248TFF3"/>
<dbReference type="RefSeq" id="WP_095370506.1">
    <property type="nucleotide sequence ID" value="NZ_CP022983.1"/>
</dbReference>
<name>A0A248TFF3_9BACI</name>
<evidence type="ECO:0000256" key="3">
    <source>
        <dbReference type="ARBA" id="ARBA00022827"/>
    </source>
</evidence>
<comment type="cofactor">
    <cofactor evidence="1">
        <name>FAD</name>
        <dbReference type="ChEBI" id="CHEBI:57692"/>
    </cofactor>
</comment>
<evidence type="ECO:0000256" key="1">
    <source>
        <dbReference type="ARBA" id="ARBA00001974"/>
    </source>
</evidence>
<accession>A0A248TFF3</accession>
<feature type="domain" description="FAD-binding" evidence="4">
    <location>
        <begin position="4"/>
        <end position="338"/>
    </location>
</feature>
<organism evidence="5 6">
    <name type="scientific">Cytobacillus kochii</name>
    <dbReference type="NCBI Taxonomy" id="859143"/>
    <lineage>
        <taxon>Bacteria</taxon>
        <taxon>Bacillati</taxon>
        <taxon>Bacillota</taxon>
        <taxon>Bacilli</taxon>
        <taxon>Bacillales</taxon>
        <taxon>Bacillaceae</taxon>
        <taxon>Cytobacillus</taxon>
    </lineage>
</organism>
<dbReference type="SUPFAM" id="SSF51905">
    <property type="entry name" value="FAD/NAD(P)-binding domain"/>
    <property type="match status" value="1"/>
</dbReference>
<evidence type="ECO:0000259" key="4">
    <source>
        <dbReference type="Pfam" id="PF01494"/>
    </source>
</evidence>
<proteinExistence type="predicted"/>
<dbReference type="PRINTS" id="PR00420">
    <property type="entry name" value="RNGMNOXGNASE"/>
</dbReference>
<dbReference type="PANTHER" id="PTHR43004">
    <property type="entry name" value="TRK SYSTEM POTASSIUM UPTAKE PROTEIN"/>
    <property type="match status" value="1"/>
</dbReference>
<dbReference type="OrthoDB" id="9766816at2"/>